<evidence type="ECO:0000313" key="1">
    <source>
        <dbReference type="EMBL" id="KXS97776.1"/>
    </source>
</evidence>
<reference evidence="1 2" key="1">
    <citation type="submission" date="2015-07" db="EMBL/GenBank/DDBJ databases">
        <title>Comparative genomics of the Sigatoka disease complex on banana suggests a link between parallel evolutionary changes in Pseudocercospora fijiensis and Pseudocercospora eumusae and increased virulence on the banana host.</title>
        <authorList>
            <person name="Chang T.-C."/>
            <person name="Salvucci A."/>
            <person name="Crous P.W."/>
            <person name="Stergiopoulos I."/>
        </authorList>
    </citation>
    <scope>NUCLEOTIDE SEQUENCE [LARGE SCALE GENOMIC DNA]</scope>
    <source>
        <strain evidence="1 2">CBS 116634</strain>
    </source>
</reference>
<dbReference type="EMBL" id="LFZO01000771">
    <property type="protein sequence ID" value="KXS97776.1"/>
    <property type="molecule type" value="Genomic_DNA"/>
</dbReference>
<protein>
    <recommendedName>
        <fullName evidence="3">Transposase IS30-like HTH domain-containing protein</fullName>
    </recommendedName>
</protein>
<organism evidence="1 2">
    <name type="scientific">Pseudocercospora musae</name>
    <dbReference type="NCBI Taxonomy" id="113226"/>
    <lineage>
        <taxon>Eukaryota</taxon>
        <taxon>Fungi</taxon>
        <taxon>Dikarya</taxon>
        <taxon>Ascomycota</taxon>
        <taxon>Pezizomycotina</taxon>
        <taxon>Dothideomycetes</taxon>
        <taxon>Dothideomycetidae</taxon>
        <taxon>Mycosphaerellales</taxon>
        <taxon>Mycosphaerellaceae</taxon>
        <taxon>Pseudocercospora</taxon>
    </lineage>
</organism>
<evidence type="ECO:0008006" key="3">
    <source>
        <dbReference type="Google" id="ProtNLM"/>
    </source>
</evidence>
<gene>
    <name evidence="1" type="ORF">AC579_8826</name>
</gene>
<accession>A0A139H5N7</accession>
<evidence type="ECO:0000313" key="2">
    <source>
        <dbReference type="Proteomes" id="UP000073492"/>
    </source>
</evidence>
<name>A0A139H5N7_9PEZI</name>
<comment type="caution">
    <text evidence="1">The sequence shown here is derived from an EMBL/GenBank/DDBJ whole genome shotgun (WGS) entry which is preliminary data.</text>
</comment>
<dbReference type="OrthoDB" id="3648071at2759"/>
<dbReference type="Proteomes" id="UP000073492">
    <property type="component" value="Unassembled WGS sequence"/>
</dbReference>
<keyword evidence="2" id="KW-1185">Reference proteome</keyword>
<sequence length="438" mass="50567">MKSSCSLPCRYCTTYTAKDLEHAWPVDAAVKRHRRRLVCSFLKSAPSHSAVHMPRLRPLRSLPRQRVLLPPARPPVSLPTASQVGRRTQFTEQERKYVLQQKSLGKTYQAIADEMRCGVSPIYRLCKGESGVPERPDYVLTSNDKLVISMFKEGRSLNSIARGFDRSFGAIWGHFHRYLVPSDPELTAKFATNPEIDTIVEKGLVLGKTAQQMARDSGQGIHVIKRHVWRYQTPAQRRTCKATVQDRQQVLQLRQAGKSANEVSLTQGFTSRMISKIVYEEMAKKEVPEDVRRLAAEGKDIIQIARKTDLSRILVKHFIRRLSKESVTPKQKAGRKMATRWTKPQRERLVALWDAGVKPKMMASKLEKPLDQVYRALWTWKDELTRPYITRSKKRWTEEEIYKVRSWKKSQMSLQEIATLLPGRSINGIRFLLRKYQE</sequence>
<proteinExistence type="predicted"/>
<dbReference type="AlphaFoldDB" id="A0A139H5N7"/>